<proteinExistence type="predicted"/>
<sequence>MLDRRKFVLGAAVTATLGTTVSTTLAGRAAAAPAPALPTAGTGSPTRAAGVFTDPSGTAFALVHLDGAWVLVDERGSVRITTGLAGADLVDVSTDGDRVVAVGALSGDPTAAIWESTDGTTWREARRLHGVRSEFTAVGGGLALGSVVKHERASLVRIAARRTANGWSTVPVRGLEWTDGIKATAVARTATGWVAAAVGTAGTVLHTSRDGVAWSARPGVDEVAVRGLTADGHWVGNDVVDATPLAGTLDAGRRRPDVPADAKALGAIGARTGWLAGGRLITAEAAR</sequence>
<dbReference type="RefSeq" id="WP_306750409.1">
    <property type="nucleotide sequence ID" value="NZ_NSDM01000021.1"/>
</dbReference>
<comment type="caution">
    <text evidence="2">The sequence shown here is derived from an EMBL/GenBank/DDBJ whole genome shotgun (WGS) entry which is preliminary data.</text>
</comment>
<gene>
    <name evidence="2" type="ORF">CKY47_33365</name>
</gene>
<dbReference type="EMBL" id="NSDM01000021">
    <property type="protein sequence ID" value="MDQ2588753.1"/>
    <property type="molecule type" value="Genomic_DNA"/>
</dbReference>
<keyword evidence="1" id="KW-0732">Signal</keyword>
<organism evidence="2 3">
    <name type="scientific">Saccharothrix yanglingensis</name>
    <dbReference type="NCBI Taxonomy" id="659496"/>
    <lineage>
        <taxon>Bacteria</taxon>
        <taxon>Bacillati</taxon>
        <taxon>Actinomycetota</taxon>
        <taxon>Actinomycetes</taxon>
        <taxon>Pseudonocardiales</taxon>
        <taxon>Pseudonocardiaceae</taxon>
        <taxon>Saccharothrix</taxon>
    </lineage>
</organism>
<reference evidence="2 3" key="1">
    <citation type="submission" date="2017-06" db="EMBL/GenBank/DDBJ databases">
        <title>Cultured bacterium strain Saccharothrix yanglingensis Hhs.015.</title>
        <authorList>
            <person name="Xia Y."/>
        </authorList>
    </citation>
    <scope>NUCLEOTIDE SEQUENCE [LARGE SCALE GENOMIC DNA]</scope>
    <source>
        <strain evidence="2 3">Hhs.015</strain>
    </source>
</reference>
<feature type="signal peptide" evidence="1">
    <location>
        <begin position="1"/>
        <end position="26"/>
    </location>
</feature>
<dbReference type="InterPro" id="IPR006311">
    <property type="entry name" value="TAT_signal"/>
</dbReference>
<feature type="chain" id="PRO_5046156891" evidence="1">
    <location>
        <begin position="27"/>
        <end position="287"/>
    </location>
</feature>
<name>A0ABU0XAM3_9PSEU</name>
<dbReference type="Proteomes" id="UP001225605">
    <property type="component" value="Unassembled WGS sequence"/>
</dbReference>
<evidence type="ECO:0000313" key="3">
    <source>
        <dbReference type="Proteomes" id="UP001225605"/>
    </source>
</evidence>
<protein>
    <submittedName>
        <fullName evidence="2">Uncharacterized protein</fullName>
    </submittedName>
</protein>
<evidence type="ECO:0000313" key="2">
    <source>
        <dbReference type="EMBL" id="MDQ2588753.1"/>
    </source>
</evidence>
<accession>A0ABU0XAM3</accession>
<keyword evidence="3" id="KW-1185">Reference proteome</keyword>
<evidence type="ECO:0000256" key="1">
    <source>
        <dbReference type="SAM" id="SignalP"/>
    </source>
</evidence>
<dbReference type="PROSITE" id="PS51318">
    <property type="entry name" value="TAT"/>
    <property type="match status" value="1"/>
</dbReference>